<sequence>MNMEYSRLIDMTKKELCHQFKVKAKERCKTKHAIVLQIMHRHHLNHLFQTVKCLFSARIKEYLLFPSLETFRVYQTIHQTEKINASIDSIVHDTQEINTCITIHLHFKNIKQKRLYPVFKHFRSLYTQSKIGIEYYESFNSSFVFSTGHYDRNIIITGKNHHGPLLSDFKKKTITHTITYPKKYYI</sequence>
<name>A0A6C0CT51_9ZZZZ</name>
<accession>A0A6C0CT51</accession>
<reference evidence="1" key="1">
    <citation type="journal article" date="2020" name="Nature">
        <title>Giant virus diversity and host interactions through global metagenomics.</title>
        <authorList>
            <person name="Schulz F."/>
            <person name="Roux S."/>
            <person name="Paez-Espino D."/>
            <person name="Jungbluth S."/>
            <person name="Walsh D.A."/>
            <person name="Denef V.J."/>
            <person name="McMahon K.D."/>
            <person name="Konstantinidis K.T."/>
            <person name="Eloe-Fadrosh E.A."/>
            <person name="Kyrpides N.C."/>
            <person name="Woyke T."/>
        </authorList>
    </citation>
    <scope>NUCLEOTIDE SEQUENCE</scope>
    <source>
        <strain evidence="1">GVMAG-M-3300021473-15</strain>
    </source>
</reference>
<organism evidence="1">
    <name type="scientific">viral metagenome</name>
    <dbReference type="NCBI Taxonomy" id="1070528"/>
    <lineage>
        <taxon>unclassified sequences</taxon>
        <taxon>metagenomes</taxon>
        <taxon>organismal metagenomes</taxon>
    </lineage>
</organism>
<evidence type="ECO:0000313" key="1">
    <source>
        <dbReference type="EMBL" id="QHT06869.1"/>
    </source>
</evidence>
<dbReference type="AlphaFoldDB" id="A0A6C0CT51"/>
<protein>
    <submittedName>
        <fullName evidence="1">Uncharacterized protein</fullName>
    </submittedName>
</protein>
<dbReference type="EMBL" id="MN739477">
    <property type="protein sequence ID" value="QHT06869.1"/>
    <property type="molecule type" value="Genomic_DNA"/>
</dbReference>
<proteinExistence type="predicted"/>